<dbReference type="Gene3D" id="3.30.710.10">
    <property type="entry name" value="Potassium Channel Kv1.1, Chain A"/>
    <property type="match status" value="1"/>
</dbReference>
<keyword evidence="3" id="KW-1185">Reference proteome</keyword>
<dbReference type="WBParaSite" id="nRc.2.0.1.t24914-RA">
    <property type="protein sequence ID" value="nRc.2.0.1.t24914-RA"/>
    <property type="gene ID" value="nRc.2.0.1.g24914"/>
</dbReference>
<sequence length="106" mass="11311">MLPSAVMSPAAPKKGKTVAETMAVNGSEASPGATPTESTSQDPSSLPCNLVTINVGGLRYQTYAETLEKYPDTLLGDPVRRKPFFNQVKQMESLAIIAYDGGYRVS</sequence>
<feature type="compositionally biased region" description="Polar residues" evidence="1">
    <location>
        <begin position="33"/>
        <end position="45"/>
    </location>
</feature>
<evidence type="ECO:0000313" key="4">
    <source>
        <dbReference type="WBParaSite" id="nRc.2.0.1.t24914-RA"/>
    </source>
</evidence>
<evidence type="ECO:0000259" key="2">
    <source>
        <dbReference type="Pfam" id="PF02214"/>
    </source>
</evidence>
<dbReference type="InterPro" id="IPR011333">
    <property type="entry name" value="SKP1/BTB/POZ_sf"/>
</dbReference>
<accession>A0A915JFE9</accession>
<organism evidence="3 4">
    <name type="scientific">Romanomermis culicivorax</name>
    <name type="common">Nematode worm</name>
    <dbReference type="NCBI Taxonomy" id="13658"/>
    <lineage>
        <taxon>Eukaryota</taxon>
        <taxon>Metazoa</taxon>
        <taxon>Ecdysozoa</taxon>
        <taxon>Nematoda</taxon>
        <taxon>Enoplea</taxon>
        <taxon>Dorylaimia</taxon>
        <taxon>Mermithida</taxon>
        <taxon>Mermithoidea</taxon>
        <taxon>Mermithidae</taxon>
        <taxon>Romanomermis</taxon>
    </lineage>
</organism>
<dbReference type="Proteomes" id="UP000887565">
    <property type="component" value="Unplaced"/>
</dbReference>
<feature type="domain" description="Potassium channel tetramerisation-type BTB" evidence="2">
    <location>
        <begin position="51"/>
        <end position="82"/>
    </location>
</feature>
<dbReference type="InterPro" id="IPR003131">
    <property type="entry name" value="T1-type_BTB"/>
</dbReference>
<dbReference type="SUPFAM" id="SSF54695">
    <property type="entry name" value="POZ domain"/>
    <property type="match status" value="1"/>
</dbReference>
<dbReference type="AlphaFoldDB" id="A0A915JFE9"/>
<feature type="region of interest" description="Disordered" evidence="1">
    <location>
        <begin position="1"/>
        <end position="45"/>
    </location>
</feature>
<protein>
    <submittedName>
        <fullName evidence="4">Potassium channel tetramerisation-type BTB domain-containing protein</fullName>
    </submittedName>
</protein>
<dbReference type="Pfam" id="PF02214">
    <property type="entry name" value="BTB_2"/>
    <property type="match status" value="1"/>
</dbReference>
<reference evidence="4" key="1">
    <citation type="submission" date="2022-11" db="UniProtKB">
        <authorList>
            <consortium name="WormBaseParasite"/>
        </authorList>
    </citation>
    <scope>IDENTIFICATION</scope>
</reference>
<evidence type="ECO:0000313" key="3">
    <source>
        <dbReference type="Proteomes" id="UP000887565"/>
    </source>
</evidence>
<evidence type="ECO:0000256" key="1">
    <source>
        <dbReference type="SAM" id="MobiDB-lite"/>
    </source>
</evidence>
<name>A0A915JFE9_ROMCU</name>
<proteinExistence type="predicted"/>
<dbReference type="GO" id="GO:0051260">
    <property type="term" value="P:protein homooligomerization"/>
    <property type="evidence" value="ECO:0007669"/>
    <property type="project" value="InterPro"/>
</dbReference>